<dbReference type="SMART" id="SM00343">
    <property type="entry name" value="ZnF_C2HC"/>
    <property type="match status" value="1"/>
</dbReference>
<keyword evidence="1" id="KW-0863">Zinc-finger</keyword>
<evidence type="ECO:0000259" key="3">
    <source>
        <dbReference type="PROSITE" id="PS50158"/>
    </source>
</evidence>
<name>A0A023B2D8_GRENI</name>
<evidence type="ECO:0000256" key="2">
    <source>
        <dbReference type="SAM" id="MobiDB-lite"/>
    </source>
</evidence>
<dbReference type="GeneID" id="22914291"/>
<keyword evidence="5" id="KW-1185">Reference proteome</keyword>
<sequence length="276" mass="27777">MEGVGSDIRFLEHPHLGVVAIRGNLQPAEVTTFLKWIERVLTPVVEESAIDNLPVTLSRNTPISKAVVAACARRDLPANGGSGYGGGGYGGGGYGGSGGRGAKRCYRCGEMGHTGRICPQNGGPGGGGRRSEGGGPYGQSSYATGANATGIGSGYSSSSGGGYGGGSGGGGQGGGVYGSVRGGQDSESGTVVRNGYGSEPPRGYGSLPERIEESSSSPPVYTAPPMSDGPAATGGSRQTDTPPQDEAEPGEEGWVPKLDLIKGEEKAMYDLISDEE</sequence>
<keyword evidence="1" id="KW-0479">Metal-binding</keyword>
<organism evidence="4 5">
    <name type="scientific">Gregarina niphandrodes</name>
    <name type="common">Septate eugregarine</name>
    <dbReference type="NCBI Taxonomy" id="110365"/>
    <lineage>
        <taxon>Eukaryota</taxon>
        <taxon>Sar</taxon>
        <taxon>Alveolata</taxon>
        <taxon>Apicomplexa</taxon>
        <taxon>Conoidasida</taxon>
        <taxon>Gregarinasina</taxon>
        <taxon>Eugregarinorida</taxon>
        <taxon>Gregarinidae</taxon>
        <taxon>Gregarina</taxon>
    </lineage>
</organism>
<feature type="region of interest" description="Disordered" evidence="2">
    <location>
        <begin position="116"/>
        <end position="141"/>
    </location>
</feature>
<proteinExistence type="predicted"/>
<dbReference type="InterPro" id="IPR001878">
    <property type="entry name" value="Znf_CCHC"/>
</dbReference>
<dbReference type="Gene3D" id="4.10.60.10">
    <property type="entry name" value="Zinc finger, CCHC-type"/>
    <property type="match status" value="1"/>
</dbReference>
<dbReference type="GO" id="GO:0003676">
    <property type="term" value="F:nucleic acid binding"/>
    <property type="evidence" value="ECO:0007669"/>
    <property type="project" value="InterPro"/>
</dbReference>
<dbReference type="InterPro" id="IPR036875">
    <property type="entry name" value="Znf_CCHC_sf"/>
</dbReference>
<dbReference type="VEuPathDB" id="CryptoDB:GNI_121790"/>
<feature type="region of interest" description="Disordered" evidence="2">
    <location>
        <begin position="166"/>
        <end position="261"/>
    </location>
</feature>
<gene>
    <name evidence="4" type="ORF">GNI_121790</name>
</gene>
<reference evidence="4" key="1">
    <citation type="submission" date="2013-12" db="EMBL/GenBank/DDBJ databases">
        <authorList>
            <person name="Omoto C.K."/>
            <person name="Sibley D."/>
            <person name="Venepally P."/>
            <person name="Hadjithomas M."/>
            <person name="Karamycheva S."/>
            <person name="Brunk B."/>
            <person name="Roos D."/>
            <person name="Caler E."/>
            <person name="Lorenzi H."/>
        </authorList>
    </citation>
    <scope>NUCLEOTIDE SEQUENCE</scope>
</reference>
<evidence type="ECO:0000313" key="4">
    <source>
        <dbReference type="EMBL" id="EZG53503.1"/>
    </source>
</evidence>
<dbReference type="AlphaFoldDB" id="A0A023B2D8"/>
<dbReference type="EMBL" id="AFNH02000908">
    <property type="protein sequence ID" value="EZG53503.1"/>
    <property type="molecule type" value="Genomic_DNA"/>
</dbReference>
<evidence type="ECO:0000256" key="1">
    <source>
        <dbReference type="PROSITE-ProRule" id="PRU00047"/>
    </source>
</evidence>
<dbReference type="PROSITE" id="PS50158">
    <property type="entry name" value="ZF_CCHC"/>
    <property type="match status" value="1"/>
</dbReference>
<dbReference type="Pfam" id="PF00098">
    <property type="entry name" value="zf-CCHC"/>
    <property type="match status" value="1"/>
</dbReference>
<dbReference type="Proteomes" id="UP000019763">
    <property type="component" value="Unassembled WGS sequence"/>
</dbReference>
<feature type="domain" description="CCHC-type" evidence="3">
    <location>
        <begin position="104"/>
        <end position="120"/>
    </location>
</feature>
<accession>A0A023B2D8</accession>
<dbReference type="SUPFAM" id="SSF57756">
    <property type="entry name" value="Retrovirus zinc finger-like domains"/>
    <property type="match status" value="1"/>
</dbReference>
<dbReference type="RefSeq" id="XP_011131870.1">
    <property type="nucleotide sequence ID" value="XM_011133568.1"/>
</dbReference>
<keyword evidence="1" id="KW-0862">Zinc</keyword>
<dbReference type="GO" id="GO:0008270">
    <property type="term" value="F:zinc ion binding"/>
    <property type="evidence" value="ECO:0007669"/>
    <property type="project" value="UniProtKB-KW"/>
</dbReference>
<comment type="caution">
    <text evidence="4">The sequence shown here is derived from an EMBL/GenBank/DDBJ whole genome shotgun (WGS) entry which is preliminary data.</text>
</comment>
<evidence type="ECO:0000313" key="5">
    <source>
        <dbReference type="Proteomes" id="UP000019763"/>
    </source>
</evidence>
<feature type="compositionally biased region" description="Gly residues" evidence="2">
    <location>
        <begin position="122"/>
        <end position="137"/>
    </location>
</feature>
<protein>
    <submittedName>
        <fullName evidence="4">Zinc knuckle protein</fullName>
    </submittedName>
</protein>
<feature type="compositionally biased region" description="Gly residues" evidence="2">
    <location>
        <begin position="166"/>
        <end position="181"/>
    </location>
</feature>